<sequence length="79" mass="8637">MKPQDFIYTLGVNLYVDEQAQTKLLLYRPRQALVNPVGIGLASYVAQLFSATSIVNGEWSAIVAGLPGTWEAVRSLVAR</sequence>
<dbReference type="Proteomes" id="UP000034410">
    <property type="component" value="Chromosome"/>
</dbReference>
<name>A0A0F7K0G1_9GAMM</name>
<gene>
    <name evidence="1" type="ORF">AAY24_10075</name>
</gene>
<evidence type="ECO:0000313" key="2">
    <source>
        <dbReference type="Proteomes" id="UP000034410"/>
    </source>
</evidence>
<protein>
    <submittedName>
        <fullName evidence="1">Uncharacterized protein</fullName>
    </submittedName>
</protein>
<accession>A0A0F7K0G1</accession>
<organism evidence="1 2">
    <name type="scientific">Sedimenticola thiotaurini</name>
    <dbReference type="NCBI Taxonomy" id="1543721"/>
    <lineage>
        <taxon>Bacteria</taxon>
        <taxon>Pseudomonadati</taxon>
        <taxon>Pseudomonadota</taxon>
        <taxon>Gammaproteobacteria</taxon>
        <taxon>Chromatiales</taxon>
        <taxon>Sedimenticolaceae</taxon>
        <taxon>Sedimenticola</taxon>
    </lineage>
</organism>
<dbReference type="EMBL" id="CP011412">
    <property type="protein sequence ID" value="AKH20645.1"/>
    <property type="molecule type" value="Genomic_DNA"/>
</dbReference>
<reference evidence="1 2" key="1">
    <citation type="journal article" date="2015" name="Genome Announc.">
        <title>Complete Genome Sequence of Sedimenticola thiotaurini Strain SIP-G1, a Polyphosphate- and Polyhydroxyalkanoate-Accumulating Sulfur-Oxidizing Gammaproteobacterium Isolated from Salt Marsh Sediments.</title>
        <authorList>
            <person name="Flood B.E."/>
            <person name="Jones D.S."/>
            <person name="Bailey J.V."/>
        </authorList>
    </citation>
    <scope>NUCLEOTIDE SEQUENCE [LARGE SCALE GENOMIC DNA]</scope>
    <source>
        <strain evidence="1 2">SIP-G1</strain>
    </source>
</reference>
<dbReference type="AlphaFoldDB" id="A0A0F7K0G1"/>
<evidence type="ECO:0000313" key="1">
    <source>
        <dbReference type="EMBL" id="AKH20645.1"/>
    </source>
</evidence>
<proteinExistence type="predicted"/>
<keyword evidence="2" id="KW-1185">Reference proteome</keyword>
<dbReference type="RefSeq" id="WP_046859578.1">
    <property type="nucleotide sequence ID" value="NZ_CP011412.1"/>
</dbReference>
<dbReference type="KEGG" id="seds:AAY24_10075"/>